<dbReference type="EC" id="2.4.99.17" evidence="5"/>
<comment type="similarity">
    <text evidence="5">Belongs to the QueA family.</text>
</comment>
<dbReference type="UniPathway" id="UPA00392"/>
<organism evidence="6 7">
    <name type="scientific">Candidatus Roizmanbacteria bacterium GW2011_GWC2_41_7</name>
    <dbReference type="NCBI Taxonomy" id="1618487"/>
    <lineage>
        <taxon>Bacteria</taxon>
        <taxon>Candidatus Roizmaniibacteriota</taxon>
    </lineage>
</organism>
<evidence type="ECO:0000256" key="5">
    <source>
        <dbReference type="HAMAP-Rule" id="MF_00113"/>
    </source>
</evidence>
<dbReference type="GO" id="GO:0051075">
    <property type="term" value="F:S-adenosylmethionine:tRNA ribosyltransferase-isomerase activity"/>
    <property type="evidence" value="ECO:0007669"/>
    <property type="project" value="UniProtKB-EC"/>
</dbReference>
<dbReference type="GO" id="GO:0008616">
    <property type="term" value="P:tRNA queuosine(34) biosynthetic process"/>
    <property type="evidence" value="ECO:0007669"/>
    <property type="project" value="UniProtKB-UniRule"/>
</dbReference>
<dbReference type="InterPro" id="IPR036100">
    <property type="entry name" value="QueA_sf"/>
</dbReference>
<evidence type="ECO:0000313" key="7">
    <source>
        <dbReference type="Proteomes" id="UP000034371"/>
    </source>
</evidence>
<dbReference type="InterPro" id="IPR042119">
    <property type="entry name" value="QueA_dom2"/>
</dbReference>
<reference evidence="6 7" key="1">
    <citation type="journal article" date="2015" name="Nature">
        <title>rRNA introns, odd ribosomes, and small enigmatic genomes across a large radiation of phyla.</title>
        <authorList>
            <person name="Brown C.T."/>
            <person name="Hug L.A."/>
            <person name="Thomas B.C."/>
            <person name="Sharon I."/>
            <person name="Castelle C.J."/>
            <person name="Singh A."/>
            <person name="Wilkins M.J."/>
            <person name="Williams K.H."/>
            <person name="Banfield J.F."/>
        </authorList>
    </citation>
    <scope>NUCLEOTIDE SEQUENCE [LARGE SCALE GENOMIC DNA]</scope>
</reference>
<evidence type="ECO:0000256" key="4">
    <source>
        <dbReference type="ARBA" id="ARBA00022785"/>
    </source>
</evidence>
<keyword evidence="4 5" id="KW-0671">Queuosine biosynthesis</keyword>
<dbReference type="EMBL" id="LCBY01000003">
    <property type="protein sequence ID" value="KKS23127.1"/>
    <property type="molecule type" value="Genomic_DNA"/>
</dbReference>
<keyword evidence="3 5" id="KW-0949">S-adenosyl-L-methionine</keyword>
<dbReference type="PATRIC" id="fig|1618487.3.peg.51"/>
<evidence type="ECO:0000256" key="1">
    <source>
        <dbReference type="ARBA" id="ARBA00022490"/>
    </source>
</evidence>
<comment type="catalytic activity">
    <reaction evidence="5">
        <text>7-aminomethyl-7-carbaguanosine(34) in tRNA + S-adenosyl-L-methionine = epoxyqueuosine(34) in tRNA + adenine + L-methionine + 2 H(+)</text>
        <dbReference type="Rhea" id="RHEA:32155"/>
        <dbReference type="Rhea" id="RHEA-COMP:10342"/>
        <dbReference type="Rhea" id="RHEA-COMP:18582"/>
        <dbReference type="ChEBI" id="CHEBI:15378"/>
        <dbReference type="ChEBI" id="CHEBI:16708"/>
        <dbReference type="ChEBI" id="CHEBI:57844"/>
        <dbReference type="ChEBI" id="CHEBI:59789"/>
        <dbReference type="ChEBI" id="CHEBI:82833"/>
        <dbReference type="ChEBI" id="CHEBI:194443"/>
        <dbReference type="EC" id="2.4.99.17"/>
    </reaction>
</comment>
<keyword evidence="2 5" id="KW-0808">Transferase</keyword>
<dbReference type="HAMAP" id="MF_00113">
    <property type="entry name" value="QueA"/>
    <property type="match status" value="1"/>
</dbReference>
<protein>
    <recommendedName>
        <fullName evidence="5">S-adenosylmethionine:tRNA ribosyltransferase-isomerase</fullName>
        <ecNumber evidence="5">2.4.99.17</ecNumber>
    </recommendedName>
    <alternativeName>
        <fullName evidence="5">Queuosine biosynthesis protein QueA</fullName>
    </alternativeName>
</protein>
<keyword evidence="1 5" id="KW-0963">Cytoplasm</keyword>
<proteinExistence type="inferred from homology"/>
<keyword evidence="6" id="KW-0413">Isomerase</keyword>
<dbReference type="SUPFAM" id="SSF111337">
    <property type="entry name" value="QueA-like"/>
    <property type="match status" value="1"/>
</dbReference>
<dbReference type="AlphaFoldDB" id="A0A0G0XFD5"/>
<name>A0A0G0XFD5_9BACT</name>
<comment type="pathway">
    <text evidence="5">tRNA modification; tRNA-queuosine biosynthesis.</text>
</comment>
<dbReference type="InterPro" id="IPR042118">
    <property type="entry name" value="QueA_dom1"/>
</dbReference>
<comment type="caution">
    <text evidence="6">The sequence shown here is derived from an EMBL/GenBank/DDBJ whole genome shotgun (WGS) entry which is preliminary data.</text>
</comment>
<dbReference type="Gene3D" id="2.40.10.240">
    <property type="entry name" value="QueA-like"/>
    <property type="match status" value="1"/>
</dbReference>
<evidence type="ECO:0000256" key="3">
    <source>
        <dbReference type="ARBA" id="ARBA00022691"/>
    </source>
</evidence>
<dbReference type="InterPro" id="IPR003699">
    <property type="entry name" value="QueA"/>
</dbReference>
<dbReference type="GO" id="GO:0005737">
    <property type="term" value="C:cytoplasm"/>
    <property type="evidence" value="ECO:0007669"/>
    <property type="project" value="UniProtKB-SubCell"/>
</dbReference>
<dbReference type="NCBIfam" id="TIGR00113">
    <property type="entry name" value="queA"/>
    <property type="match status" value="1"/>
</dbReference>
<comment type="subcellular location">
    <subcellularLocation>
        <location evidence="5">Cytoplasm</location>
    </subcellularLocation>
</comment>
<dbReference type="PANTHER" id="PTHR30307:SF0">
    <property type="entry name" value="S-ADENOSYLMETHIONINE:TRNA RIBOSYLTRANSFERASE-ISOMERASE"/>
    <property type="match status" value="1"/>
</dbReference>
<accession>A0A0G0XFD5</accession>
<evidence type="ECO:0000256" key="2">
    <source>
        <dbReference type="ARBA" id="ARBA00022679"/>
    </source>
</evidence>
<comment type="subunit">
    <text evidence="5">Monomer.</text>
</comment>
<dbReference type="PANTHER" id="PTHR30307">
    <property type="entry name" value="S-ADENOSYLMETHIONINE:TRNA RIBOSYLTRANSFERASE-ISOMERASE"/>
    <property type="match status" value="1"/>
</dbReference>
<evidence type="ECO:0000313" key="6">
    <source>
        <dbReference type="EMBL" id="KKS23127.1"/>
    </source>
</evidence>
<dbReference type="Proteomes" id="UP000034371">
    <property type="component" value="Unassembled WGS sequence"/>
</dbReference>
<dbReference type="NCBIfam" id="NF001140">
    <property type="entry name" value="PRK00147.1"/>
    <property type="match status" value="1"/>
</dbReference>
<dbReference type="Gene3D" id="3.40.1780.10">
    <property type="entry name" value="QueA-like"/>
    <property type="match status" value="1"/>
</dbReference>
<sequence>MKMSEFIYNLPDEKIAKFPPEVRGTTNLLVLDRKDGRIEHKKYFNVSEYIQPGDVVVLNETKVEKRRTFFLTEGGRRLEVLFLNRIGDGRWYCLIKGSRYVKSGDILKGEEDENIRIQISERSGMGFLVKPIAEEGEKIFDKIGHTPIPPYMKRPDTKEDYVRYNTIFARLLGSVAAPTASLNLTDEILAQIQQKGVKIAKVELKVGWGTFAPIREENIEEHDIHKEEIAISAESAEIINQAKRKGKKVWAFGTTVARTLESVSNEEGLIKEFEGETQLYIYPGYTWKCVDHLVTNFHMPDSSLILLVSSFAGTENIKKAYQEALDNDYKFLSYGDSMLII</sequence>
<comment type="function">
    <text evidence="5">Transfers and isomerizes the ribose moiety from AdoMet to the 7-aminomethyl group of 7-deazaguanine (preQ1-tRNA) to give epoxyqueuosine (oQ-tRNA).</text>
</comment>
<dbReference type="Pfam" id="PF02547">
    <property type="entry name" value="Queuosine_synth"/>
    <property type="match status" value="1"/>
</dbReference>
<gene>
    <name evidence="5" type="primary">queA</name>
    <name evidence="6" type="ORF">UU78_C0003G0009</name>
</gene>